<keyword evidence="4" id="KW-1185">Reference proteome</keyword>
<dbReference type="InterPro" id="IPR000073">
    <property type="entry name" value="AB_hydrolase_1"/>
</dbReference>
<reference evidence="3 4" key="1">
    <citation type="journal article" date="2019" name="Int. J. Syst. Evol. Microbiol.">
        <title>The Global Catalogue of Microorganisms (GCM) 10K type strain sequencing project: providing services to taxonomists for standard genome sequencing and annotation.</title>
        <authorList>
            <consortium name="The Broad Institute Genomics Platform"/>
            <consortium name="The Broad Institute Genome Sequencing Center for Infectious Disease"/>
            <person name="Wu L."/>
            <person name="Ma J."/>
        </authorList>
    </citation>
    <scope>NUCLEOTIDE SEQUENCE [LARGE SCALE GENOMIC DNA]</scope>
    <source>
        <strain evidence="3 4">JCM 14545</strain>
    </source>
</reference>
<dbReference type="InterPro" id="IPR050266">
    <property type="entry name" value="AB_hydrolase_sf"/>
</dbReference>
<sequence length="239" mass="24791">MPGLPIVFVHGMRLSGSAWSPVTARLGGAFRAIDLPGHGARRGEVFTMDGATAAVADAVADLGGRALVVGHSLGGYVSMAAAARCPERVAGLVVAGATAVPDRGLAVPFRVMHRFLSARPDGGDHLSRWIFGRVLPPESLDGVLAGGIATEVIPDLVDAVIGTDVLADVARFPGPTWFVNGGHDHFRWHENRFLAAAAHGRLIVVPGAGHYLPLTHPVAMARLVSDAAAAVRQDHAVAP</sequence>
<dbReference type="PANTHER" id="PTHR43798">
    <property type="entry name" value="MONOACYLGLYCEROL LIPASE"/>
    <property type="match status" value="1"/>
</dbReference>
<dbReference type="Proteomes" id="UP001501116">
    <property type="component" value="Unassembled WGS sequence"/>
</dbReference>
<dbReference type="EMBL" id="BAAANN010000001">
    <property type="protein sequence ID" value="GAA1938699.1"/>
    <property type="molecule type" value="Genomic_DNA"/>
</dbReference>
<dbReference type="PANTHER" id="PTHR43798:SF31">
    <property type="entry name" value="AB HYDROLASE SUPERFAMILY PROTEIN YCLE"/>
    <property type="match status" value="1"/>
</dbReference>
<evidence type="ECO:0000313" key="3">
    <source>
        <dbReference type="EMBL" id="GAA1938699.1"/>
    </source>
</evidence>
<protein>
    <submittedName>
        <fullName evidence="3">Alpha/beta hydrolase</fullName>
    </submittedName>
</protein>
<keyword evidence="1 3" id="KW-0378">Hydrolase</keyword>
<proteinExistence type="predicted"/>
<dbReference type="Gene3D" id="3.40.50.1820">
    <property type="entry name" value="alpha/beta hydrolase"/>
    <property type="match status" value="1"/>
</dbReference>
<dbReference type="InterPro" id="IPR029058">
    <property type="entry name" value="AB_hydrolase_fold"/>
</dbReference>
<dbReference type="SUPFAM" id="SSF53474">
    <property type="entry name" value="alpha/beta-Hydrolases"/>
    <property type="match status" value="1"/>
</dbReference>
<organism evidence="3 4">
    <name type="scientific">Amycolatopsis minnesotensis</name>
    <dbReference type="NCBI Taxonomy" id="337894"/>
    <lineage>
        <taxon>Bacteria</taxon>
        <taxon>Bacillati</taxon>
        <taxon>Actinomycetota</taxon>
        <taxon>Actinomycetes</taxon>
        <taxon>Pseudonocardiales</taxon>
        <taxon>Pseudonocardiaceae</taxon>
        <taxon>Amycolatopsis</taxon>
    </lineage>
</organism>
<evidence type="ECO:0000259" key="2">
    <source>
        <dbReference type="Pfam" id="PF12697"/>
    </source>
</evidence>
<dbReference type="Pfam" id="PF12697">
    <property type="entry name" value="Abhydrolase_6"/>
    <property type="match status" value="1"/>
</dbReference>
<accession>A0ABN2PYY5</accession>
<evidence type="ECO:0000256" key="1">
    <source>
        <dbReference type="ARBA" id="ARBA00022801"/>
    </source>
</evidence>
<dbReference type="RefSeq" id="WP_344412301.1">
    <property type="nucleotide sequence ID" value="NZ_BAAANN010000001.1"/>
</dbReference>
<dbReference type="GO" id="GO:0016787">
    <property type="term" value="F:hydrolase activity"/>
    <property type="evidence" value="ECO:0007669"/>
    <property type="project" value="UniProtKB-KW"/>
</dbReference>
<evidence type="ECO:0000313" key="4">
    <source>
        <dbReference type="Proteomes" id="UP001501116"/>
    </source>
</evidence>
<gene>
    <name evidence="3" type="ORF">GCM10009754_02150</name>
</gene>
<comment type="caution">
    <text evidence="3">The sequence shown here is derived from an EMBL/GenBank/DDBJ whole genome shotgun (WGS) entry which is preliminary data.</text>
</comment>
<name>A0ABN2PYY5_9PSEU</name>
<feature type="domain" description="AB hydrolase-1" evidence="2">
    <location>
        <begin position="6"/>
        <end position="222"/>
    </location>
</feature>